<evidence type="ECO:0000313" key="1">
    <source>
        <dbReference type="EMBL" id="KAL0943090.1"/>
    </source>
</evidence>
<keyword evidence="2" id="KW-1185">Reference proteome</keyword>
<protein>
    <submittedName>
        <fullName evidence="1">Sodium symporter family protein</fullName>
    </submittedName>
</protein>
<gene>
    <name evidence="1" type="ORF">CTRU02_200976</name>
</gene>
<dbReference type="Proteomes" id="UP000805649">
    <property type="component" value="Unassembled WGS sequence"/>
</dbReference>
<sequence length="66" mass="7239">MPIYGFACVFPKLFFTGSVAVGIIWLFCNVIAVGIYPLWEGRHSTMCVTEGLSAMKKPAGLPEEKD</sequence>
<proteinExistence type="predicted"/>
<reference evidence="1 2" key="1">
    <citation type="journal article" date="2020" name="Phytopathology">
        <title>Genome Sequence Resources of Colletotrichum truncatum, C. plurivorum, C. musicola, and C. sojae: Four Species Pathogenic to Soybean (Glycine max).</title>
        <authorList>
            <person name="Rogerio F."/>
            <person name="Boufleur T.R."/>
            <person name="Ciampi-Guillardi M."/>
            <person name="Sukno S.A."/>
            <person name="Thon M.R."/>
            <person name="Massola Junior N.S."/>
            <person name="Baroncelli R."/>
        </authorList>
    </citation>
    <scope>NUCLEOTIDE SEQUENCE [LARGE SCALE GENOMIC DNA]</scope>
    <source>
        <strain evidence="1 2">CMES1059</strain>
    </source>
</reference>
<comment type="caution">
    <text evidence="1">The sequence shown here is derived from an EMBL/GenBank/DDBJ whole genome shotgun (WGS) entry which is preliminary data.</text>
</comment>
<evidence type="ECO:0000313" key="2">
    <source>
        <dbReference type="Proteomes" id="UP000805649"/>
    </source>
</evidence>
<accession>A0ACC3ZG43</accession>
<organism evidence="1 2">
    <name type="scientific">Colletotrichum truncatum</name>
    <name type="common">Anthracnose fungus</name>
    <name type="synonym">Colletotrichum capsici</name>
    <dbReference type="NCBI Taxonomy" id="5467"/>
    <lineage>
        <taxon>Eukaryota</taxon>
        <taxon>Fungi</taxon>
        <taxon>Dikarya</taxon>
        <taxon>Ascomycota</taxon>
        <taxon>Pezizomycotina</taxon>
        <taxon>Sordariomycetes</taxon>
        <taxon>Hypocreomycetidae</taxon>
        <taxon>Glomerellales</taxon>
        <taxon>Glomerellaceae</taxon>
        <taxon>Colletotrichum</taxon>
        <taxon>Colletotrichum truncatum species complex</taxon>
    </lineage>
</organism>
<dbReference type="EMBL" id="VUJX02000001">
    <property type="protein sequence ID" value="KAL0943090.1"/>
    <property type="molecule type" value="Genomic_DNA"/>
</dbReference>
<name>A0ACC3ZG43_COLTU</name>